<proteinExistence type="predicted"/>
<dbReference type="PaxDb" id="3880-AES82315"/>
<reference evidence="2 4" key="2">
    <citation type="journal article" date="2014" name="BMC Genomics">
        <title>An improved genome release (version Mt4.0) for the model legume Medicago truncatula.</title>
        <authorList>
            <person name="Tang H."/>
            <person name="Krishnakumar V."/>
            <person name="Bidwell S."/>
            <person name="Rosen B."/>
            <person name="Chan A."/>
            <person name="Zhou S."/>
            <person name="Gentzbittel L."/>
            <person name="Childs K.L."/>
            <person name="Yandell M."/>
            <person name="Gundlach H."/>
            <person name="Mayer K.F."/>
            <person name="Schwartz D.C."/>
            <person name="Town C.D."/>
        </authorList>
    </citation>
    <scope>GENOME REANNOTATION</scope>
    <source>
        <strain evidence="3 4">cv. Jemalong A17</strain>
    </source>
</reference>
<evidence type="ECO:0000313" key="3">
    <source>
        <dbReference type="EnsemblPlants" id="AES82315"/>
    </source>
</evidence>
<keyword evidence="1" id="KW-1133">Transmembrane helix</keyword>
<keyword evidence="1" id="KW-0472">Membrane</keyword>
<keyword evidence="1 2" id="KW-0812">Transmembrane</keyword>
<evidence type="ECO:0000256" key="1">
    <source>
        <dbReference type="SAM" id="Phobius"/>
    </source>
</evidence>
<accession>G7KVH2</accession>
<gene>
    <name evidence="2" type="ordered locus">MTR_7g111000</name>
</gene>
<feature type="transmembrane region" description="Helical" evidence="1">
    <location>
        <begin position="12"/>
        <end position="32"/>
    </location>
</feature>
<protein>
    <submittedName>
        <fullName evidence="2">Transmembrane protein, putative</fullName>
    </submittedName>
</protein>
<dbReference type="EMBL" id="CM001223">
    <property type="protein sequence ID" value="AES82315.1"/>
    <property type="molecule type" value="Genomic_DNA"/>
</dbReference>
<evidence type="ECO:0000313" key="4">
    <source>
        <dbReference type="Proteomes" id="UP000002051"/>
    </source>
</evidence>
<reference evidence="3" key="3">
    <citation type="submission" date="2015-04" db="UniProtKB">
        <authorList>
            <consortium name="EnsemblPlants"/>
        </authorList>
    </citation>
    <scope>IDENTIFICATION</scope>
    <source>
        <strain evidence="3">cv. Jemalong A17</strain>
    </source>
</reference>
<sequence>MGFNSDKWSKFFTLDICIVGWIGMFSTMIEALRLGIKVAKLQRLCDGGQYHESFKEDLLEAFFGVVVLRSGVGRLRPVL</sequence>
<dbReference type="Proteomes" id="UP000002051">
    <property type="component" value="Unassembled WGS sequence"/>
</dbReference>
<name>G7KVH2_MEDTR</name>
<evidence type="ECO:0000313" key="2">
    <source>
        <dbReference type="EMBL" id="AES82315.1"/>
    </source>
</evidence>
<dbReference type="AlphaFoldDB" id="G7KVH2"/>
<organism evidence="2 4">
    <name type="scientific">Medicago truncatula</name>
    <name type="common">Barrel medic</name>
    <name type="synonym">Medicago tribuloides</name>
    <dbReference type="NCBI Taxonomy" id="3880"/>
    <lineage>
        <taxon>Eukaryota</taxon>
        <taxon>Viridiplantae</taxon>
        <taxon>Streptophyta</taxon>
        <taxon>Embryophyta</taxon>
        <taxon>Tracheophyta</taxon>
        <taxon>Spermatophyta</taxon>
        <taxon>Magnoliopsida</taxon>
        <taxon>eudicotyledons</taxon>
        <taxon>Gunneridae</taxon>
        <taxon>Pentapetalae</taxon>
        <taxon>rosids</taxon>
        <taxon>fabids</taxon>
        <taxon>Fabales</taxon>
        <taxon>Fabaceae</taxon>
        <taxon>Papilionoideae</taxon>
        <taxon>50 kb inversion clade</taxon>
        <taxon>NPAAA clade</taxon>
        <taxon>Hologalegina</taxon>
        <taxon>IRL clade</taxon>
        <taxon>Trifolieae</taxon>
        <taxon>Medicago</taxon>
    </lineage>
</organism>
<keyword evidence="4" id="KW-1185">Reference proteome</keyword>
<dbReference type="EnsemblPlants" id="AES82315">
    <property type="protein sequence ID" value="AES82315"/>
    <property type="gene ID" value="MTR_7g111000"/>
</dbReference>
<reference evidence="2 4" key="1">
    <citation type="journal article" date="2011" name="Nature">
        <title>The Medicago genome provides insight into the evolution of rhizobial symbioses.</title>
        <authorList>
            <person name="Young N.D."/>
            <person name="Debelle F."/>
            <person name="Oldroyd G.E."/>
            <person name="Geurts R."/>
            <person name="Cannon S.B."/>
            <person name="Udvardi M.K."/>
            <person name="Benedito V.A."/>
            <person name="Mayer K.F."/>
            <person name="Gouzy J."/>
            <person name="Schoof H."/>
            <person name="Van de Peer Y."/>
            <person name="Proost S."/>
            <person name="Cook D.R."/>
            <person name="Meyers B.C."/>
            <person name="Spannagl M."/>
            <person name="Cheung F."/>
            <person name="De Mita S."/>
            <person name="Krishnakumar V."/>
            <person name="Gundlach H."/>
            <person name="Zhou S."/>
            <person name="Mudge J."/>
            <person name="Bharti A.K."/>
            <person name="Murray J.D."/>
            <person name="Naoumkina M.A."/>
            <person name="Rosen B."/>
            <person name="Silverstein K.A."/>
            <person name="Tang H."/>
            <person name="Rombauts S."/>
            <person name="Zhao P.X."/>
            <person name="Zhou P."/>
            <person name="Barbe V."/>
            <person name="Bardou P."/>
            <person name="Bechner M."/>
            <person name="Bellec A."/>
            <person name="Berger A."/>
            <person name="Berges H."/>
            <person name="Bidwell S."/>
            <person name="Bisseling T."/>
            <person name="Choisne N."/>
            <person name="Couloux A."/>
            <person name="Denny R."/>
            <person name="Deshpande S."/>
            <person name="Dai X."/>
            <person name="Doyle J.J."/>
            <person name="Dudez A.M."/>
            <person name="Farmer A.D."/>
            <person name="Fouteau S."/>
            <person name="Franken C."/>
            <person name="Gibelin C."/>
            <person name="Gish J."/>
            <person name="Goldstein S."/>
            <person name="Gonzalez A.J."/>
            <person name="Green P.J."/>
            <person name="Hallab A."/>
            <person name="Hartog M."/>
            <person name="Hua A."/>
            <person name="Humphray S.J."/>
            <person name="Jeong D.H."/>
            <person name="Jing Y."/>
            <person name="Jocker A."/>
            <person name="Kenton S.M."/>
            <person name="Kim D.J."/>
            <person name="Klee K."/>
            <person name="Lai H."/>
            <person name="Lang C."/>
            <person name="Lin S."/>
            <person name="Macmil S.L."/>
            <person name="Magdelenat G."/>
            <person name="Matthews L."/>
            <person name="McCorrison J."/>
            <person name="Monaghan E.L."/>
            <person name="Mun J.H."/>
            <person name="Najar F.Z."/>
            <person name="Nicholson C."/>
            <person name="Noirot C."/>
            <person name="O'Bleness M."/>
            <person name="Paule C.R."/>
            <person name="Poulain J."/>
            <person name="Prion F."/>
            <person name="Qin B."/>
            <person name="Qu C."/>
            <person name="Retzel E.F."/>
            <person name="Riddle C."/>
            <person name="Sallet E."/>
            <person name="Samain S."/>
            <person name="Samson N."/>
            <person name="Sanders I."/>
            <person name="Saurat O."/>
            <person name="Scarpelli C."/>
            <person name="Schiex T."/>
            <person name="Segurens B."/>
            <person name="Severin A.J."/>
            <person name="Sherrier D.J."/>
            <person name="Shi R."/>
            <person name="Sims S."/>
            <person name="Singer S.R."/>
            <person name="Sinharoy S."/>
            <person name="Sterck L."/>
            <person name="Viollet A."/>
            <person name="Wang B.B."/>
            <person name="Wang K."/>
            <person name="Wang M."/>
            <person name="Wang X."/>
            <person name="Warfsmann J."/>
            <person name="Weissenbach J."/>
            <person name="White D.D."/>
            <person name="White J.D."/>
            <person name="Wiley G.B."/>
            <person name="Wincker P."/>
            <person name="Xing Y."/>
            <person name="Yang L."/>
            <person name="Yao Z."/>
            <person name="Ying F."/>
            <person name="Zhai J."/>
            <person name="Zhou L."/>
            <person name="Zuber A."/>
            <person name="Denarie J."/>
            <person name="Dixon R.A."/>
            <person name="May G.D."/>
            <person name="Schwartz D.C."/>
            <person name="Rogers J."/>
            <person name="Quetier F."/>
            <person name="Town C.D."/>
            <person name="Roe B.A."/>
        </authorList>
    </citation>
    <scope>NUCLEOTIDE SEQUENCE [LARGE SCALE GENOMIC DNA]</scope>
    <source>
        <strain evidence="2">A17</strain>
        <strain evidence="3 4">cv. Jemalong A17</strain>
    </source>
</reference>
<dbReference type="HOGENOM" id="CLU_2609704_0_0_1"/>